<protein>
    <submittedName>
        <fullName evidence="2">BZ3500_MvSof-1268-A1-R1_Chr11-2g03360 protein</fullName>
    </submittedName>
</protein>
<keyword evidence="3" id="KW-1185">Reference proteome</keyword>
<proteinExistence type="predicted"/>
<reference evidence="3" key="1">
    <citation type="submission" date="2016-10" db="EMBL/GenBank/DDBJ databases">
        <authorList>
            <person name="Jeantristanb JTB J.-T."/>
            <person name="Ricardo R."/>
        </authorList>
    </citation>
    <scope>NUCLEOTIDE SEQUENCE [LARGE SCALE GENOMIC DNA]</scope>
</reference>
<dbReference type="Proteomes" id="UP000249723">
    <property type="component" value="Unassembled WGS sequence"/>
</dbReference>
<feature type="compositionally biased region" description="Polar residues" evidence="1">
    <location>
        <begin position="24"/>
        <end position="42"/>
    </location>
</feature>
<evidence type="ECO:0000256" key="1">
    <source>
        <dbReference type="SAM" id="MobiDB-lite"/>
    </source>
</evidence>
<dbReference type="AlphaFoldDB" id="A0A2X0KTZ9"/>
<accession>A0A2X0KTZ9</accession>
<dbReference type="OrthoDB" id="73076at2759"/>
<sequence length="104" mass="11322">MVNAAWRNRDGGCHRMRTGFIASTSTSSRVQASTASDESSPSICEHGAMTRVDIGTRTWPLFNSLSPIRITEINRNSAVALFDDLELHIINTEPKQGRTAGSTS</sequence>
<dbReference type="EMBL" id="FMWP01000061">
    <property type="protein sequence ID" value="SCZ95216.1"/>
    <property type="molecule type" value="Genomic_DNA"/>
</dbReference>
<gene>
    <name evidence="2" type="ORF">BZ3500_MVSOF-1268-A1-R1_CHR11-2G03360</name>
</gene>
<evidence type="ECO:0000313" key="2">
    <source>
        <dbReference type="EMBL" id="SCZ95216.1"/>
    </source>
</evidence>
<feature type="region of interest" description="Disordered" evidence="1">
    <location>
        <begin position="24"/>
        <end position="43"/>
    </location>
</feature>
<organism evidence="2 3">
    <name type="scientific">Microbotryum saponariae</name>
    <dbReference type="NCBI Taxonomy" id="289078"/>
    <lineage>
        <taxon>Eukaryota</taxon>
        <taxon>Fungi</taxon>
        <taxon>Dikarya</taxon>
        <taxon>Basidiomycota</taxon>
        <taxon>Pucciniomycotina</taxon>
        <taxon>Microbotryomycetes</taxon>
        <taxon>Microbotryales</taxon>
        <taxon>Microbotryaceae</taxon>
        <taxon>Microbotryum</taxon>
    </lineage>
</organism>
<name>A0A2X0KTZ9_9BASI</name>
<evidence type="ECO:0000313" key="3">
    <source>
        <dbReference type="Proteomes" id="UP000249723"/>
    </source>
</evidence>